<dbReference type="GO" id="GO:0016787">
    <property type="term" value="F:hydrolase activity"/>
    <property type="evidence" value="ECO:0007669"/>
    <property type="project" value="UniProtKB-KW"/>
</dbReference>
<protein>
    <submittedName>
        <fullName evidence="7">Uncharacterized protein</fullName>
    </submittedName>
</protein>
<dbReference type="SUPFAM" id="SSF52540">
    <property type="entry name" value="P-loop containing nucleoside triphosphate hydrolases"/>
    <property type="match status" value="2"/>
</dbReference>
<evidence type="ECO:0000259" key="5">
    <source>
        <dbReference type="PROSITE" id="PS51192"/>
    </source>
</evidence>
<keyword evidence="8" id="KW-1185">Reference proteome</keyword>
<dbReference type="InterPro" id="IPR001650">
    <property type="entry name" value="Helicase_C-like"/>
</dbReference>
<name>A0A4Y3K7E4_CELUD</name>
<evidence type="ECO:0000256" key="1">
    <source>
        <dbReference type="ARBA" id="ARBA00022741"/>
    </source>
</evidence>
<dbReference type="Proteomes" id="UP000315842">
    <property type="component" value="Unassembled WGS sequence"/>
</dbReference>
<evidence type="ECO:0000256" key="2">
    <source>
        <dbReference type="ARBA" id="ARBA00022801"/>
    </source>
</evidence>
<evidence type="ECO:0000256" key="4">
    <source>
        <dbReference type="ARBA" id="ARBA00022840"/>
    </source>
</evidence>
<dbReference type="Gene3D" id="3.40.50.10810">
    <property type="entry name" value="Tandem AAA-ATPase domain"/>
    <property type="match status" value="1"/>
</dbReference>
<keyword evidence="1" id="KW-0547">Nucleotide-binding</keyword>
<dbReference type="EMBL" id="BJLP01000011">
    <property type="protein sequence ID" value="GEA80449.1"/>
    <property type="molecule type" value="Genomic_DNA"/>
</dbReference>
<keyword evidence="2" id="KW-0378">Hydrolase</keyword>
<reference evidence="7 8" key="1">
    <citation type="submission" date="2019-06" db="EMBL/GenBank/DDBJ databases">
        <title>Whole genome shotgun sequence of Cellulomonas uda NBRC 3747.</title>
        <authorList>
            <person name="Hosoyama A."/>
            <person name="Uohara A."/>
            <person name="Ohji S."/>
            <person name="Ichikawa N."/>
        </authorList>
    </citation>
    <scope>NUCLEOTIDE SEQUENCE [LARGE SCALE GENOMIC DNA]</scope>
    <source>
        <strain evidence="7 8">NBRC 3747</strain>
    </source>
</reference>
<evidence type="ECO:0000259" key="6">
    <source>
        <dbReference type="PROSITE" id="PS51194"/>
    </source>
</evidence>
<feature type="domain" description="Helicase ATP-binding" evidence="5">
    <location>
        <begin position="226"/>
        <end position="395"/>
    </location>
</feature>
<dbReference type="InterPro" id="IPR038718">
    <property type="entry name" value="SNF2-like_sf"/>
</dbReference>
<dbReference type="Pfam" id="PF00271">
    <property type="entry name" value="Helicase_C"/>
    <property type="match status" value="1"/>
</dbReference>
<dbReference type="PROSITE" id="PS51194">
    <property type="entry name" value="HELICASE_CTER"/>
    <property type="match status" value="1"/>
</dbReference>
<evidence type="ECO:0000313" key="8">
    <source>
        <dbReference type="Proteomes" id="UP000315842"/>
    </source>
</evidence>
<dbReference type="InterPro" id="IPR049730">
    <property type="entry name" value="SNF2/RAD54-like_C"/>
</dbReference>
<gene>
    <name evidence="7" type="ORF">CUD01_08930</name>
</gene>
<sequence length="1113" mass="123318">MDSGSTPASFGYHPIVDDVSAVLSRGRFSRALVLDEPVVDLIDHVGQCRALWDADVPLPAGLYWFDGIDEPLLLQVGLGTGSGAATSLPVDELTDDHPLAHAFGWAEHYWTTATDVPKPKFSVQESAITVPGGVDVIIRRRRFVGGQWNYAVFHGGRSEQVLESKLAAVPQNDDPVTWVRGSAASVERFGATLTRSKLRGRFADTLYSFRATRTTFRPYQFKPVLKLLQTGKARLLVADEVGLGKTIEAGLIWTELEARREADRVLVVCPSSLLGKWKEEMEERFGFDLTELDTAGLTSFLERFREGRLPKRQSYICTLERLRTWSGLAELATTPPAFDLVIVDEAHSMRNSNTKSYELGTQLAEWADSLVFLTATPINLRQEDLLNLLELLAPEDYDDLADLQLRLEPNAVLHRIGTLLNDPTSTAADRVEALARLGDSTYGMVLARRPDVPLLRKVLEKEEMSPADVVEARRHLADLNSLSTVITRTKKAEVDERKAIREPRAGEVTWTPEEAAFYDEYVAWCRARANAVGMPVYFAMQMPLRLASACLPMARKAVLDPVGFGAIVDADADGQAVQVDPHAALIAAAKALAPEVDSKFDLLLPILTSLVDEGRRALLFTFSKPTLAYLRDRLAPHMRVAIMHGGVRRDERRRIMAAFRRGEYDVVLANRVASEGLDFEFCSAVINYDLPWNPMEIEQRIGRIDRIGQPEEKILVVNFYNEATIDERILIRVLERIKIFESSIGALEPIIESQMPALRAAFDFDLTEDERERKVQRVLEAIENQRAGLREVADASSALMVSNDVDVSGLEDDLIRTGRYVGQRELGLLLDDWAKTDGAEGVAFTADGQALTLRGNPAMAERLDQLARSGRRSRAELEPLTAGLRNELPLTFVLDQERARTGGGDLLTATSPLVMSAVDVPGHRQARFASIRIVDREAVAPAGTYVVVLSQALAASRGGDEIWGTAVDLTGRQAPTEVVDLVLAGLAKGALEQGREPATPEDLVRPASRARDLLDIRHDREQARRDAEARALSEARKVVLSDQYDRRVRTIEQRIRTARSRGRHASAIRLFESQRARATERHAALLADLEAQAHPEIRLEPLAVCLLEVSDGE</sequence>
<dbReference type="Pfam" id="PF00176">
    <property type="entry name" value="SNF2-rel_dom"/>
    <property type="match status" value="1"/>
</dbReference>
<dbReference type="PROSITE" id="PS51192">
    <property type="entry name" value="HELICASE_ATP_BIND_1"/>
    <property type="match status" value="1"/>
</dbReference>
<keyword evidence="4" id="KW-0067">ATP-binding</keyword>
<dbReference type="AlphaFoldDB" id="A0A4Y3K7E4"/>
<accession>A0A4Y3K7E4</accession>
<dbReference type="GO" id="GO:0004386">
    <property type="term" value="F:helicase activity"/>
    <property type="evidence" value="ECO:0007669"/>
    <property type="project" value="UniProtKB-KW"/>
</dbReference>
<organism evidence="7 8">
    <name type="scientific">Cellulomonas uda</name>
    <dbReference type="NCBI Taxonomy" id="1714"/>
    <lineage>
        <taxon>Bacteria</taxon>
        <taxon>Bacillati</taxon>
        <taxon>Actinomycetota</taxon>
        <taxon>Actinomycetes</taxon>
        <taxon>Micrococcales</taxon>
        <taxon>Cellulomonadaceae</taxon>
        <taxon>Cellulomonas</taxon>
    </lineage>
</organism>
<dbReference type="PANTHER" id="PTHR45766:SF6">
    <property type="entry name" value="SWI_SNF-RELATED MATRIX-ASSOCIATED ACTIN-DEPENDENT REGULATOR OF CHROMATIN SUBFAMILY A-LIKE PROTEIN 1"/>
    <property type="match status" value="1"/>
</dbReference>
<dbReference type="CDD" id="cd18011">
    <property type="entry name" value="DEXDc_RapA"/>
    <property type="match status" value="1"/>
</dbReference>
<comment type="caution">
    <text evidence="7">The sequence shown here is derived from an EMBL/GenBank/DDBJ whole genome shotgun (WGS) entry which is preliminary data.</text>
</comment>
<dbReference type="SMART" id="SM00487">
    <property type="entry name" value="DEXDc"/>
    <property type="match status" value="1"/>
</dbReference>
<dbReference type="SMART" id="SM00490">
    <property type="entry name" value="HELICc"/>
    <property type="match status" value="1"/>
</dbReference>
<evidence type="ECO:0000313" key="7">
    <source>
        <dbReference type="EMBL" id="GEA80449.1"/>
    </source>
</evidence>
<feature type="domain" description="Helicase C-terminal" evidence="6">
    <location>
        <begin position="602"/>
        <end position="755"/>
    </location>
</feature>
<dbReference type="Gene3D" id="3.40.50.300">
    <property type="entry name" value="P-loop containing nucleotide triphosphate hydrolases"/>
    <property type="match status" value="1"/>
</dbReference>
<dbReference type="InterPro" id="IPR057342">
    <property type="entry name" value="DEXDc_RapA"/>
</dbReference>
<dbReference type="RefSeq" id="WP_166772010.1">
    <property type="nucleotide sequence ID" value="NZ_BJLP01000011.1"/>
</dbReference>
<dbReference type="InterPro" id="IPR027417">
    <property type="entry name" value="P-loop_NTPase"/>
</dbReference>
<evidence type="ECO:0000256" key="3">
    <source>
        <dbReference type="ARBA" id="ARBA00022806"/>
    </source>
</evidence>
<dbReference type="GO" id="GO:0005524">
    <property type="term" value="F:ATP binding"/>
    <property type="evidence" value="ECO:0007669"/>
    <property type="project" value="UniProtKB-KW"/>
</dbReference>
<keyword evidence="3" id="KW-0347">Helicase</keyword>
<proteinExistence type="predicted"/>
<dbReference type="InterPro" id="IPR000330">
    <property type="entry name" value="SNF2_N"/>
</dbReference>
<dbReference type="CDD" id="cd18793">
    <property type="entry name" value="SF2_C_SNF"/>
    <property type="match status" value="1"/>
</dbReference>
<dbReference type="InterPro" id="IPR014001">
    <property type="entry name" value="Helicase_ATP-bd"/>
</dbReference>
<dbReference type="PANTHER" id="PTHR45766">
    <property type="entry name" value="DNA ANNEALING HELICASE AND ENDONUCLEASE ZRANB3 FAMILY MEMBER"/>
    <property type="match status" value="1"/>
</dbReference>